<feature type="transmembrane region" description="Helical" evidence="1">
    <location>
        <begin position="266"/>
        <end position="287"/>
    </location>
</feature>
<evidence type="ECO:0000256" key="1">
    <source>
        <dbReference type="SAM" id="Phobius"/>
    </source>
</evidence>
<gene>
    <name evidence="3" type="ORF">KL86CLO1_11426</name>
</gene>
<feature type="signal peptide" evidence="2">
    <location>
        <begin position="1"/>
        <end position="24"/>
    </location>
</feature>
<feature type="transmembrane region" description="Helical" evidence="1">
    <location>
        <begin position="97"/>
        <end position="130"/>
    </location>
</feature>
<keyword evidence="2" id="KW-0732">Signal</keyword>
<evidence type="ECO:0000256" key="2">
    <source>
        <dbReference type="SAM" id="SignalP"/>
    </source>
</evidence>
<keyword evidence="1" id="KW-1133">Transmembrane helix</keyword>
<proteinExistence type="predicted"/>
<evidence type="ECO:0008006" key="4">
    <source>
        <dbReference type="Google" id="ProtNLM"/>
    </source>
</evidence>
<feature type="chain" id="PRO_5012668212" description="Flp pilus assembly protein TadB" evidence="2">
    <location>
        <begin position="25"/>
        <end position="293"/>
    </location>
</feature>
<keyword evidence="1" id="KW-0472">Membrane</keyword>
<protein>
    <recommendedName>
        <fullName evidence="4">Flp pilus assembly protein TadB</fullName>
    </recommendedName>
</protein>
<dbReference type="AlphaFoldDB" id="A0A212JNP6"/>
<evidence type="ECO:0000313" key="3">
    <source>
        <dbReference type="EMBL" id="SBW01063.1"/>
    </source>
</evidence>
<sequence>MIIGLTLFLIAALLFLGMKTVCSAADGTTFAGRGMLKKIAKWHKEPLDLWAVFPLKQLLAAVSRLVYVDETAGAKLSHDLEKAGLPITPKVYTARKYLTMFAGIGLTAACFILRFYFGVFVILLVMVFALMKQRDALNEKIRKKELAISQEIPRFVRTLCRSLQSDRDLVSVIGSYRKIAGPELGGELDILLAEMQSGNLQSALVHFENRLGLPETSRLCGALRDMSLGIDQTATLSYMADDMARAAKENIKRELSLRPGKMRRTYYPAIGVCVAMILYVLVVYVIHNLNNIV</sequence>
<dbReference type="PANTHER" id="PTHR35007:SF2">
    <property type="entry name" value="PILUS ASSEMBLE PROTEIN"/>
    <property type="match status" value="1"/>
</dbReference>
<reference evidence="3" key="1">
    <citation type="submission" date="2016-04" db="EMBL/GenBank/DDBJ databases">
        <authorList>
            <person name="Evans L.H."/>
            <person name="Alamgir A."/>
            <person name="Owens N."/>
            <person name="Weber N.D."/>
            <person name="Virtaneva K."/>
            <person name="Barbian K."/>
            <person name="Babar A."/>
            <person name="Rosenke K."/>
        </authorList>
    </citation>
    <scope>NUCLEOTIDE SEQUENCE</scope>
    <source>
        <strain evidence="3">86</strain>
    </source>
</reference>
<name>A0A212JNP6_9FIRM</name>
<dbReference type="EMBL" id="FLUN01000001">
    <property type="protein sequence ID" value="SBW01063.1"/>
    <property type="molecule type" value="Genomic_DNA"/>
</dbReference>
<organism evidence="3">
    <name type="scientific">uncultured Eubacteriales bacterium</name>
    <dbReference type="NCBI Taxonomy" id="172733"/>
    <lineage>
        <taxon>Bacteria</taxon>
        <taxon>Bacillati</taxon>
        <taxon>Bacillota</taxon>
        <taxon>Clostridia</taxon>
        <taxon>Eubacteriales</taxon>
        <taxon>environmental samples</taxon>
    </lineage>
</organism>
<dbReference type="PANTHER" id="PTHR35007">
    <property type="entry name" value="INTEGRAL MEMBRANE PROTEIN-RELATED"/>
    <property type="match status" value="1"/>
</dbReference>
<keyword evidence="1" id="KW-0812">Transmembrane</keyword>
<accession>A0A212JNP6</accession>